<evidence type="ECO:0000259" key="4">
    <source>
        <dbReference type="PROSITE" id="PS51186"/>
    </source>
</evidence>
<organism evidence="5 6">
    <name type="scientific">Microbispora triticiradicis</name>
    <dbReference type="NCBI Taxonomy" id="2200763"/>
    <lineage>
        <taxon>Bacteria</taxon>
        <taxon>Bacillati</taxon>
        <taxon>Actinomycetota</taxon>
        <taxon>Actinomycetes</taxon>
        <taxon>Streptosporangiales</taxon>
        <taxon>Streptosporangiaceae</taxon>
        <taxon>Microbispora</taxon>
    </lineage>
</organism>
<evidence type="ECO:0000256" key="3">
    <source>
        <dbReference type="SAM" id="MobiDB-lite"/>
    </source>
</evidence>
<reference evidence="5" key="1">
    <citation type="submission" date="2019-05" db="EMBL/GenBank/DDBJ databases">
        <title>Isolation, diversity and antifungal activity of Actinobacteria from wheat.</title>
        <authorList>
            <person name="Yu B."/>
        </authorList>
    </citation>
    <scope>NUCLEOTIDE SEQUENCE [LARGE SCALE GENOMIC DNA]</scope>
    <source>
        <strain evidence="5">NEAU-HEGS1-5</strain>
    </source>
</reference>
<dbReference type="PANTHER" id="PTHR43877:SF1">
    <property type="entry name" value="ACETYLTRANSFERASE"/>
    <property type="match status" value="1"/>
</dbReference>
<dbReference type="InterPro" id="IPR050832">
    <property type="entry name" value="Bact_Acetyltransf"/>
</dbReference>
<dbReference type="AlphaFoldDB" id="A0A5R8YRW7"/>
<keyword evidence="2" id="KW-0012">Acyltransferase</keyword>
<feature type="region of interest" description="Disordered" evidence="3">
    <location>
        <begin position="1"/>
        <end position="44"/>
    </location>
</feature>
<dbReference type="SUPFAM" id="SSF55729">
    <property type="entry name" value="Acyl-CoA N-acyltransferases (Nat)"/>
    <property type="match status" value="1"/>
</dbReference>
<evidence type="ECO:0000256" key="2">
    <source>
        <dbReference type="ARBA" id="ARBA00023315"/>
    </source>
</evidence>
<gene>
    <name evidence="5" type="ORF">FED44_23070</name>
</gene>
<sequence>MGSSCTGSRLRRRTRGQQMIATRHGRSPCGRSEPPGEAGSRIEEGHRFTRMNAVVVRRLGGEDWRTWRDLRLAALADAPGIFHGDLAEERAYDEARWRTWTEDGVKVAAFDAGVPVGVAAGRTPAERTGAVELFGMWVRPEARGGRIAERLALEVVAWAREAGRSQVELWVICGNDSAERVYRRLGFERTGAYEVHPHDPGLRKYVMTRGTLDSPVRPLPR</sequence>
<dbReference type="PANTHER" id="PTHR43877">
    <property type="entry name" value="AMINOALKYLPHOSPHONATE N-ACETYLTRANSFERASE-RELATED-RELATED"/>
    <property type="match status" value="1"/>
</dbReference>
<evidence type="ECO:0000256" key="1">
    <source>
        <dbReference type="ARBA" id="ARBA00022679"/>
    </source>
</evidence>
<protein>
    <submittedName>
        <fullName evidence="5">GNAT family N-acetyltransferase</fullName>
    </submittedName>
</protein>
<proteinExistence type="predicted"/>
<comment type="caution">
    <text evidence="5">The sequence shown here is derived from an EMBL/GenBank/DDBJ whole genome shotgun (WGS) entry which is preliminary data.</text>
</comment>
<keyword evidence="1" id="KW-0808">Transferase</keyword>
<keyword evidence="6" id="KW-1185">Reference proteome</keyword>
<dbReference type="EMBL" id="VANP01000009">
    <property type="protein sequence ID" value="TLP56218.1"/>
    <property type="molecule type" value="Genomic_DNA"/>
</dbReference>
<name>A0A5R8YRW7_9ACTN</name>
<dbReference type="Pfam" id="PF00583">
    <property type="entry name" value="Acetyltransf_1"/>
    <property type="match status" value="1"/>
</dbReference>
<evidence type="ECO:0000313" key="5">
    <source>
        <dbReference type="EMBL" id="TLP56218.1"/>
    </source>
</evidence>
<dbReference type="OrthoDB" id="9799092at2"/>
<accession>A0A5R8YRW7</accession>
<evidence type="ECO:0000313" key="6">
    <source>
        <dbReference type="Proteomes" id="UP000309033"/>
    </source>
</evidence>
<dbReference type="Gene3D" id="3.40.630.30">
    <property type="match status" value="1"/>
</dbReference>
<dbReference type="PROSITE" id="PS51186">
    <property type="entry name" value="GNAT"/>
    <property type="match status" value="1"/>
</dbReference>
<dbReference type="InterPro" id="IPR000182">
    <property type="entry name" value="GNAT_dom"/>
</dbReference>
<dbReference type="InterPro" id="IPR016181">
    <property type="entry name" value="Acyl_CoA_acyltransferase"/>
</dbReference>
<feature type="domain" description="N-acetyltransferase" evidence="4">
    <location>
        <begin position="68"/>
        <end position="209"/>
    </location>
</feature>
<dbReference type="CDD" id="cd04301">
    <property type="entry name" value="NAT_SF"/>
    <property type="match status" value="1"/>
</dbReference>
<dbReference type="GO" id="GO:0016747">
    <property type="term" value="F:acyltransferase activity, transferring groups other than amino-acyl groups"/>
    <property type="evidence" value="ECO:0007669"/>
    <property type="project" value="InterPro"/>
</dbReference>
<dbReference type="Proteomes" id="UP000309033">
    <property type="component" value="Unassembled WGS sequence"/>
</dbReference>